<evidence type="ECO:0000256" key="4">
    <source>
        <dbReference type="ARBA" id="ARBA00022989"/>
    </source>
</evidence>
<feature type="transmembrane region" description="Helical" evidence="6">
    <location>
        <begin position="366"/>
        <end position="385"/>
    </location>
</feature>
<dbReference type="GO" id="GO:0022857">
    <property type="term" value="F:transmembrane transporter activity"/>
    <property type="evidence" value="ECO:0007669"/>
    <property type="project" value="InterPro"/>
</dbReference>
<feature type="transmembrane region" description="Helical" evidence="6">
    <location>
        <begin position="334"/>
        <end position="360"/>
    </location>
</feature>
<evidence type="ECO:0000256" key="6">
    <source>
        <dbReference type="SAM" id="Phobius"/>
    </source>
</evidence>
<accession>A0A9D1T8H5</accession>
<dbReference type="PANTHER" id="PTHR37814:SF1">
    <property type="entry name" value="MEMBRANE PROTEIN"/>
    <property type="match status" value="1"/>
</dbReference>
<keyword evidence="4 6" id="KW-1133">Transmembrane helix</keyword>
<evidence type="ECO:0000256" key="2">
    <source>
        <dbReference type="ARBA" id="ARBA00006434"/>
    </source>
</evidence>
<organism evidence="7 8">
    <name type="scientific">Candidatus Merdiplasma excrementigallinarum</name>
    <dbReference type="NCBI Taxonomy" id="2840864"/>
    <lineage>
        <taxon>Bacteria</taxon>
        <taxon>Bacillati</taxon>
        <taxon>Bacillota</taxon>
        <taxon>Clostridia</taxon>
        <taxon>Lachnospirales</taxon>
        <taxon>Lachnospiraceae</taxon>
        <taxon>Lachnospiraceae incertae sedis</taxon>
        <taxon>Candidatus Merdiplasma</taxon>
    </lineage>
</organism>
<dbReference type="EMBL" id="DVOS01000060">
    <property type="protein sequence ID" value="HIV23739.1"/>
    <property type="molecule type" value="Genomic_DNA"/>
</dbReference>
<reference evidence="7" key="1">
    <citation type="submission" date="2020-10" db="EMBL/GenBank/DDBJ databases">
        <authorList>
            <person name="Gilroy R."/>
        </authorList>
    </citation>
    <scope>NUCLEOTIDE SEQUENCE</scope>
    <source>
        <strain evidence="7">ChiBcec6-7307</strain>
    </source>
</reference>
<feature type="transmembrane region" description="Helical" evidence="6">
    <location>
        <begin position="159"/>
        <end position="179"/>
    </location>
</feature>
<evidence type="ECO:0000256" key="3">
    <source>
        <dbReference type="ARBA" id="ARBA00022692"/>
    </source>
</evidence>
<feature type="transmembrane region" description="Helical" evidence="6">
    <location>
        <begin position="46"/>
        <end position="67"/>
    </location>
</feature>
<evidence type="ECO:0000256" key="1">
    <source>
        <dbReference type="ARBA" id="ARBA00004141"/>
    </source>
</evidence>
<dbReference type="InterPro" id="IPR038728">
    <property type="entry name" value="YkvI-like"/>
</dbReference>
<gene>
    <name evidence="7" type="ORF">IAC80_07335</name>
</gene>
<feature type="transmembrane region" description="Helical" evidence="6">
    <location>
        <begin position="128"/>
        <end position="147"/>
    </location>
</feature>
<dbReference type="InterPro" id="IPR001734">
    <property type="entry name" value="Na/solute_symporter"/>
</dbReference>
<dbReference type="PANTHER" id="PTHR37814">
    <property type="entry name" value="CONSERVED MEMBRANE PROTEIN"/>
    <property type="match status" value="1"/>
</dbReference>
<feature type="transmembrane region" description="Helical" evidence="6">
    <location>
        <begin position="287"/>
        <end position="313"/>
    </location>
</feature>
<evidence type="ECO:0000313" key="8">
    <source>
        <dbReference type="Proteomes" id="UP000886889"/>
    </source>
</evidence>
<proteinExistence type="inferred from homology"/>
<dbReference type="AlphaFoldDB" id="A0A9D1T8H5"/>
<dbReference type="Proteomes" id="UP000886889">
    <property type="component" value="Unassembled WGS sequence"/>
</dbReference>
<keyword evidence="5 6" id="KW-0472">Membrane</keyword>
<dbReference type="GO" id="GO:0016020">
    <property type="term" value="C:membrane"/>
    <property type="evidence" value="ECO:0007669"/>
    <property type="project" value="UniProtKB-SubCell"/>
</dbReference>
<feature type="transmembrane region" description="Helical" evidence="6">
    <location>
        <begin position="101"/>
        <end position="122"/>
    </location>
</feature>
<protein>
    <submittedName>
        <fullName evidence="7">Uncharacterized protein</fullName>
    </submittedName>
</protein>
<evidence type="ECO:0000313" key="7">
    <source>
        <dbReference type="EMBL" id="HIV23739.1"/>
    </source>
</evidence>
<keyword evidence="3 6" id="KW-0812">Transmembrane</keyword>
<comment type="similarity">
    <text evidence="2">Belongs to the sodium:solute symporter (SSF) (TC 2.A.21) family.</text>
</comment>
<sequence>MSKKRSLLVDKSKMPLTMGIAFVAFTTQFGGGFASGAQIYQYFINYGVWCLVLPILTQGLYSLFYWYGMRYAYKHKTFDYRSFSDSLYGKTRFVMSNLNEICYLVMIGTASAAAFATGGSTLETLFGIPYWLCTLVVAAFIFFVALFGTNVVRRCASTLSVLIIIGLVLVLVPNIIAQWDSITASVSTMSSGEMTVLSHESGAFGPALWSAILYALFQISAVNVMYHHVEPVTDVKQINRAAIWMFVWNFFAMELSILGLLAVAYVAELATASVPMLVLVQNGVGAGVLTPIISLLIILGAISTAVNMISGIVTRCVNAVERRMGTEKKKQGHLARNAVFTLLFTFLSFAIAQFGLMAVVSKGYSYLGYVALLTQFIPFIVHFIGTRGKDI</sequence>
<name>A0A9D1T8H5_9FIRM</name>
<reference evidence="7" key="2">
    <citation type="journal article" date="2021" name="PeerJ">
        <title>Extensive microbial diversity within the chicken gut microbiome revealed by metagenomics and culture.</title>
        <authorList>
            <person name="Gilroy R."/>
            <person name="Ravi A."/>
            <person name="Getino M."/>
            <person name="Pursley I."/>
            <person name="Horton D.L."/>
            <person name="Alikhan N.F."/>
            <person name="Baker D."/>
            <person name="Gharbi K."/>
            <person name="Hall N."/>
            <person name="Watson M."/>
            <person name="Adriaenssens E.M."/>
            <person name="Foster-Nyarko E."/>
            <person name="Jarju S."/>
            <person name="Secka A."/>
            <person name="Antonio M."/>
            <person name="Oren A."/>
            <person name="Chaudhuri R.R."/>
            <person name="La Ragione R."/>
            <person name="Hildebrand F."/>
            <person name="Pallen M.J."/>
        </authorList>
    </citation>
    <scope>NUCLEOTIDE SEQUENCE</scope>
    <source>
        <strain evidence="7">ChiBcec6-7307</strain>
    </source>
</reference>
<comment type="subcellular location">
    <subcellularLocation>
        <location evidence="1">Membrane</location>
        <topology evidence="1">Multi-pass membrane protein</topology>
    </subcellularLocation>
</comment>
<dbReference type="InterPro" id="IPR038377">
    <property type="entry name" value="Na/Glc_symporter_sf"/>
</dbReference>
<feature type="transmembrane region" description="Helical" evidence="6">
    <location>
        <begin position="241"/>
        <end position="267"/>
    </location>
</feature>
<evidence type="ECO:0000256" key="5">
    <source>
        <dbReference type="ARBA" id="ARBA00023136"/>
    </source>
</evidence>
<dbReference type="Gene3D" id="1.20.1730.10">
    <property type="entry name" value="Sodium/glucose cotransporter"/>
    <property type="match status" value="1"/>
</dbReference>
<comment type="caution">
    <text evidence="7">The sequence shown here is derived from an EMBL/GenBank/DDBJ whole genome shotgun (WGS) entry which is preliminary data.</text>
</comment>
<feature type="transmembrane region" description="Helical" evidence="6">
    <location>
        <begin position="207"/>
        <end position="229"/>
    </location>
</feature>
<dbReference type="PROSITE" id="PS50283">
    <property type="entry name" value="NA_SOLUT_SYMP_3"/>
    <property type="match status" value="1"/>
</dbReference>